<accession>A0A9D0ZL88</accession>
<comment type="caution">
    <text evidence="6">The sequence shown here is derived from an EMBL/GenBank/DDBJ whole genome shotgun (WGS) entry which is preliminary data.</text>
</comment>
<dbReference type="AlphaFoldDB" id="A0A9D0ZL88"/>
<evidence type="ECO:0000256" key="1">
    <source>
        <dbReference type="ARBA" id="ARBA00002190"/>
    </source>
</evidence>
<evidence type="ECO:0000256" key="2">
    <source>
        <dbReference type="ARBA" id="ARBA00010961"/>
    </source>
</evidence>
<dbReference type="GO" id="GO:0004803">
    <property type="term" value="F:transposase activity"/>
    <property type="evidence" value="ECO:0007669"/>
    <property type="project" value="InterPro"/>
</dbReference>
<evidence type="ECO:0000313" key="6">
    <source>
        <dbReference type="EMBL" id="HIQ82617.1"/>
    </source>
</evidence>
<dbReference type="InterPro" id="IPR001207">
    <property type="entry name" value="Transposase_mutator"/>
</dbReference>
<dbReference type="Proteomes" id="UP000824260">
    <property type="component" value="Unassembled WGS sequence"/>
</dbReference>
<evidence type="ECO:0000256" key="4">
    <source>
        <dbReference type="ARBA" id="ARBA00023125"/>
    </source>
</evidence>
<gene>
    <name evidence="6" type="ORF">IAA52_05890</name>
</gene>
<comment type="similarity">
    <text evidence="2">Belongs to the transposase mutator family.</text>
</comment>
<sequence>MGETPTYRDWTRVCTNNFIERLNREFRRCTRVAETFPMAIVGSRLRPVVGAQQDNMKCIEAFGDCRGGRLHCRLIPCTPRPT</sequence>
<reference evidence="6" key="2">
    <citation type="journal article" date="2021" name="PeerJ">
        <title>Extensive microbial diversity within the chicken gut microbiome revealed by metagenomics and culture.</title>
        <authorList>
            <person name="Gilroy R."/>
            <person name="Ravi A."/>
            <person name="Getino M."/>
            <person name="Pursley I."/>
            <person name="Horton D.L."/>
            <person name="Alikhan N.F."/>
            <person name="Baker D."/>
            <person name="Gharbi K."/>
            <person name="Hall N."/>
            <person name="Watson M."/>
            <person name="Adriaenssens E.M."/>
            <person name="Foster-Nyarko E."/>
            <person name="Jarju S."/>
            <person name="Secka A."/>
            <person name="Antonio M."/>
            <person name="Oren A."/>
            <person name="Chaudhuri R.R."/>
            <person name="La Ragione R."/>
            <person name="Hildebrand F."/>
            <person name="Pallen M.J."/>
        </authorList>
    </citation>
    <scope>NUCLEOTIDE SEQUENCE</scope>
    <source>
        <strain evidence="6">ChiSjej6B24-2974</strain>
    </source>
</reference>
<reference evidence="6" key="1">
    <citation type="submission" date="2020-10" db="EMBL/GenBank/DDBJ databases">
        <authorList>
            <person name="Gilroy R."/>
        </authorList>
    </citation>
    <scope>NUCLEOTIDE SEQUENCE</scope>
    <source>
        <strain evidence="6">ChiSjej6B24-2974</strain>
    </source>
</reference>
<evidence type="ECO:0000256" key="3">
    <source>
        <dbReference type="ARBA" id="ARBA00022578"/>
    </source>
</evidence>
<dbReference type="EMBL" id="DVFZ01000056">
    <property type="protein sequence ID" value="HIQ82617.1"/>
    <property type="molecule type" value="Genomic_DNA"/>
</dbReference>
<name>A0A9D0ZL88_9FIRM</name>
<keyword evidence="3" id="KW-0815">Transposition</keyword>
<evidence type="ECO:0000313" key="7">
    <source>
        <dbReference type="Proteomes" id="UP000824260"/>
    </source>
</evidence>
<evidence type="ECO:0000256" key="5">
    <source>
        <dbReference type="ARBA" id="ARBA00023172"/>
    </source>
</evidence>
<dbReference type="GO" id="GO:0006313">
    <property type="term" value="P:DNA transposition"/>
    <property type="evidence" value="ECO:0007669"/>
    <property type="project" value="InterPro"/>
</dbReference>
<keyword evidence="5" id="KW-0233">DNA recombination</keyword>
<dbReference type="Pfam" id="PF00872">
    <property type="entry name" value="Transposase_mut"/>
    <property type="match status" value="1"/>
</dbReference>
<organism evidence="6 7">
    <name type="scientific">Candidatus Pullichristensenella stercorigallinarum</name>
    <dbReference type="NCBI Taxonomy" id="2840909"/>
    <lineage>
        <taxon>Bacteria</taxon>
        <taxon>Bacillati</taxon>
        <taxon>Bacillota</taxon>
        <taxon>Clostridia</taxon>
        <taxon>Candidatus Pullichristensenella</taxon>
    </lineage>
</organism>
<proteinExistence type="inferred from homology"/>
<dbReference type="GO" id="GO:0003677">
    <property type="term" value="F:DNA binding"/>
    <property type="evidence" value="ECO:0007669"/>
    <property type="project" value="UniProtKB-KW"/>
</dbReference>
<protein>
    <submittedName>
        <fullName evidence="6">Transposase</fullName>
    </submittedName>
</protein>
<comment type="function">
    <text evidence="1">Required for the transposition of the insertion element.</text>
</comment>
<keyword evidence="4" id="KW-0238">DNA-binding</keyword>